<dbReference type="Gene3D" id="3.90.1720.10">
    <property type="entry name" value="endopeptidase domain like (from Nostoc punctiforme)"/>
    <property type="match status" value="1"/>
</dbReference>
<feature type="chain" id="PRO_5041708016" evidence="2">
    <location>
        <begin position="30"/>
        <end position="215"/>
    </location>
</feature>
<proteinExistence type="predicted"/>
<keyword evidence="4" id="KW-1185">Reference proteome</keyword>
<keyword evidence="2" id="KW-0732">Signal</keyword>
<dbReference type="Proteomes" id="UP000816034">
    <property type="component" value="Unassembled WGS sequence"/>
</dbReference>
<organism evidence="3 4">
    <name type="scientific">Naegleria lovaniensis</name>
    <name type="common">Amoeba</name>
    <dbReference type="NCBI Taxonomy" id="51637"/>
    <lineage>
        <taxon>Eukaryota</taxon>
        <taxon>Discoba</taxon>
        <taxon>Heterolobosea</taxon>
        <taxon>Tetramitia</taxon>
        <taxon>Eutetramitia</taxon>
        <taxon>Vahlkampfiidae</taxon>
        <taxon>Naegleria</taxon>
    </lineage>
</organism>
<dbReference type="PROSITE" id="PS51257">
    <property type="entry name" value="PROKAR_LIPOPROTEIN"/>
    <property type="match status" value="1"/>
</dbReference>
<comment type="caution">
    <text evidence="3">The sequence shown here is derived from an EMBL/GenBank/DDBJ whole genome shotgun (WGS) entry which is preliminary data.</text>
</comment>
<dbReference type="GeneID" id="68097762"/>
<accession>A0AA88KIY9</accession>
<dbReference type="AlphaFoldDB" id="A0AA88KIY9"/>
<evidence type="ECO:0000313" key="3">
    <source>
        <dbReference type="EMBL" id="KAG2382727.1"/>
    </source>
</evidence>
<name>A0AA88KIY9_NAELO</name>
<sequence length="215" mass="22591">MLSTTRLVIACLLVMACILVVSISSSCHAAQRDDIFDSLSDFISLSDTMKGTSSGSSGSSSGSSKSSTSSSSKSTTSSTKTRSMTTTAATATKKAQDVIAASTKHVQSNAKKASTGYCARHVANAIDHALGTKHARPVSAKDFGSYLQANGYKAVTGPHQVGDVQVYGAIKGHPNGHMQMKTQNGYISDFKQRDQYAGKAYRESGVQPTNYRFGG</sequence>
<dbReference type="EMBL" id="PYSW02000023">
    <property type="protein sequence ID" value="KAG2382727.1"/>
    <property type="molecule type" value="Genomic_DNA"/>
</dbReference>
<reference evidence="3 4" key="1">
    <citation type="journal article" date="2018" name="BMC Genomics">
        <title>The genome of Naegleria lovaniensis, the basis for a comparative approach to unravel pathogenicity factors of the human pathogenic amoeba N. fowleri.</title>
        <authorList>
            <person name="Liechti N."/>
            <person name="Schurch N."/>
            <person name="Bruggmann R."/>
            <person name="Wittwer M."/>
        </authorList>
    </citation>
    <scope>NUCLEOTIDE SEQUENCE [LARGE SCALE GENOMIC DNA]</scope>
    <source>
        <strain evidence="3 4">ATCC 30569</strain>
    </source>
</reference>
<evidence type="ECO:0000256" key="2">
    <source>
        <dbReference type="SAM" id="SignalP"/>
    </source>
</evidence>
<feature type="signal peptide" evidence="2">
    <location>
        <begin position="1"/>
        <end position="29"/>
    </location>
</feature>
<feature type="region of interest" description="Disordered" evidence="1">
    <location>
        <begin position="49"/>
        <end position="89"/>
    </location>
</feature>
<evidence type="ECO:0000313" key="4">
    <source>
        <dbReference type="Proteomes" id="UP000816034"/>
    </source>
</evidence>
<gene>
    <name evidence="3" type="ORF">C9374_005307</name>
</gene>
<protein>
    <submittedName>
        <fullName evidence="3">Uncharacterized protein</fullName>
    </submittedName>
</protein>
<dbReference type="RefSeq" id="XP_044548406.1">
    <property type="nucleotide sequence ID" value="XM_044695043.1"/>
</dbReference>
<evidence type="ECO:0000256" key="1">
    <source>
        <dbReference type="SAM" id="MobiDB-lite"/>
    </source>
</evidence>